<evidence type="ECO:0000259" key="3">
    <source>
        <dbReference type="Pfam" id="PF00210"/>
    </source>
</evidence>
<dbReference type="GO" id="GO:0008199">
    <property type="term" value="F:ferric iron binding"/>
    <property type="evidence" value="ECO:0007669"/>
    <property type="project" value="InterPro"/>
</dbReference>
<dbReference type="InterPro" id="IPR002177">
    <property type="entry name" value="DPS_DNA-bd"/>
</dbReference>
<evidence type="ECO:0000256" key="1">
    <source>
        <dbReference type="ARBA" id="ARBA00009497"/>
    </source>
</evidence>
<dbReference type="PANTHER" id="PTHR42932:SF3">
    <property type="entry name" value="DNA PROTECTION DURING STARVATION PROTEIN"/>
    <property type="match status" value="1"/>
</dbReference>
<proteinExistence type="inferred from homology"/>
<dbReference type="PROSITE" id="PS00818">
    <property type="entry name" value="DPS_1"/>
    <property type="match status" value="1"/>
</dbReference>
<comment type="similarity">
    <text evidence="1 2">Belongs to the Dps family.</text>
</comment>
<gene>
    <name evidence="4" type="ORF">KDL01_17245</name>
</gene>
<dbReference type="PANTHER" id="PTHR42932">
    <property type="entry name" value="GENERAL STRESS PROTEIN 20U"/>
    <property type="match status" value="1"/>
</dbReference>
<dbReference type="AlphaFoldDB" id="A0A941EW49"/>
<organism evidence="4 5">
    <name type="scientific">Actinospica durhamensis</name>
    <dbReference type="NCBI Taxonomy" id="1508375"/>
    <lineage>
        <taxon>Bacteria</taxon>
        <taxon>Bacillati</taxon>
        <taxon>Actinomycetota</taxon>
        <taxon>Actinomycetes</taxon>
        <taxon>Catenulisporales</taxon>
        <taxon>Actinospicaceae</taxon>
        <taxon>Actinospica</taxon>
    </lineage>
</organism>
<protein>
    <submittedName>
        <fullName evidence="4">DNA starvation/stationary phase protection protein</fullName>
    </submittedName>
</protein>
<dbReference type="PRINTS" id="PR01346">
    <property type="entry name" value="HELNAPAPROT"/>
</dbReference>
<dbReference type="Gene3D" id="1.20.1260.10">
    <property type="match status" value="1"/>
</dbReference>
<dbReference type="InterPro" id="IPR009078">
    <property type="entry name" value="Ferritin-like_SF"/>
</dbReference>
<dbReference type="RefSeq" id="WP_212529538.1">
    <property type="nucleotide sequence ID" value="NZ_JAGSOG010000079.1"/>
</dbReference>
<dbReference type="EMBL" id="JAGSOG010000079">
    <property type="protein sequence ID" value="MBR7835024.1"/>
    <property type="molecule type" value="Genomic_DNA"/>
</dbReference>
<evidence type="ECO:0000313" key="4">
    <source>
        <dbReference type="EMBL" id="MBR7835024.1"/>
    </source>
</evidence>
<dbReference type="PIRSF" id="PIRSF005900">
    <property type="entry name" value="Dps"/>
    <property type="match status" value="1"/>
</dbReference>
<dbReference type="InterPro" id="IPR012347">
    <property type="entry name" value="Ferritin-like"/>
</dbReference>
<evidence type="ECO:0000313" key="5">
    <source>
        <dbReference type="Proteomes" id="UP000675781"/>
    </source>
</evidence>
<keyword evidence="5" id="KW-1185">Reference proteome</keyword>
<evidence type="ECO:0000256" key="2">
    <source>
        <dbReference type="RuleBase" id="RU003875"/>
    </source>
</evidence>
<dbReference type="SUPFAM" id="SSF47240">
    <property type="entry name" value="Ferritin-like"/>
    <property type="match status" value="1"/>
</dbReference>
<dbReference type="Proteomes" id="UP000675781">
    <property type="component" value="Unassembled WGS sequence"/>
</dbReference>
<name>A0A941EW49_9ACTN</name>
<dbReference type="GO" id="GO:0016722">
    <property type="term" value="F:oxidoreductase activity, acting on metal ions"/>
    <property type="evidence" value="ECO:0007669"/>
    <property type="project" value="InterPro"/>
</dbReference>
<dbReference type="InterPro" id="IPR008331">
    <property type="entry name" value="Ferritin_DPS_dom"/>
</dbReference>
<accession>A0A941EW49</accession>
<dbReference type="InterPro" id="IPR023188">
    <property type="entry name" value="DPS_DNA-bd_CS"/>
</dbReference>
<feature type="domain" description="Ferritin/DPS" evidence="3">
    <location>
        <begin position="10"/>
        <end position="146"/>
    </location>
</feature>
<dbReference type="Pfam" id="PF00210">
    <property type="entry name" value="Ferritin"/>
    <property type="match status" value="1"/>
</dbReference>
<comment type="caution">
    <text evidence="4">The sequence shown here is derived from an EMBL/GenBank/DDBJ whole genome shotgun (WGS) entry which is preliminary data.</text>
</comment>
<sequence length="156" mass="17250">MTTRQPAPAELLQARLHALNDMQLTLKHAHWNVLGPEFVAVHEMLDAHADSVRAMTDEVAERIATLGTVARGTPGALVAERTWEDYRVERADALTHLRALDAVYTRVVDGTRAATAAVGGIDPVTEDLLIGQLRELERLRWFIRAHTAGEHHARPA</sequence>
<dbReference type="CDD" id="cd01043">
    <property type="entry name" value="DPS"/>
    <property type="match status" value="1"/>
</dbReference>
<reference evidence="4" key="1">
    <citation type="submission" date="2021-04" db="EMBL/GenBank/DDBJ databases">
        <title>Genome based classification of Actinospica acidithermotolerans sp. nov., an actinobacterium isolated from an Indonesian hot spring.</title>
        <authorList>
            <person name="Kusuma A.B."/>
            <person name="Putra K.E."/>
            <person name="Nafisah S."/>
            <person name="Loh J."/>
            <person name="Nouioui I."/>
            <person name="Goodfellow M."/>
        </authorList>
    </citation>
    <scope>NUCLEOTIDE SEQUENCE</scope>
    <source>
        <strain evidence="4">CSCA 57</strain>
    </source>
</reference>